<dbReference type="GeneID" id="92500925"/>
<dbReference type="InterPro" id="IPR036249">
    <property type="entry name" value="Thioredoxin-like_sf"/>
</dbReference>
<keyword evidence="5" id="KW-1185">Reference proteome</keyword>
<dbReference type="STRING" id="1280948.HY36_11205"/>
<dbReference type="InterPro" id="IPR001853">
    <property type="entry name" value="DSBA-like_thioredoxin_dom"/>
</dbReference>
<dbReference type="GO" id="GO:0006749">
    <property type="term" value="P:glutathione metabolic process"/>
    <property type="evidence" value="ECO:0007669"/>
    <property type="project" value="TreeGrafter"/>
</dbReference>
<dbReference type="GO" id="GO:1901170">
    <property type="term" value="P:naphthalene catabolic process"/>
    <property type="evidence" value="ECO:0007669"/>
    <property type="project" value="InterPro"/>
</dbReference>
<dbReference type="CDD" id="cd03022">
    <property type="entry name" value="DsbA_HCCA_Iso"/>
    <property type="match status" value="1"/>
</dbReference>
<dbReference type="Gene3D" id="3.40.30.10">
    <property type="entry name" value="Glutaredoxin"/>
    <property type="match status" value="1"/>
</dbReference>
<evidence type="ECO:0000313" key="4">
    <source>
        <dbReference type="EMBL" id="KCZ58067.1"/>
    </source>
</evidence>
<dbReference type="GO" id="GO:0018845">
    <property type="term" value="F:2-hydroxychromene-2-carboxylate isomerase activity"/>
    <property type="evidence" value="ECO:0007669"/>
    <property type="project" value="UniProtKB-UniRule"/>
</dbReference>
<protein>
    <recommendedName>
        <fullName evidence="1">2-hydroxychromene-2-carboxylate isomerase</fullName>
        <ecNumber evidence="1">5.99.1.4</ecNumber>
    </recommendedName>
</protein>
<dbReference type="InterPro" id="IPR044087">
    <property type="entry name" value="NahD-like"/>
</dbReference>
<comment type="similarity">
    <text evidence="1">Belongs to the GST superfamily. NadH family.</text>
</comment>
<dbReference type="Proteomes" id="UP000024547">
    <property type="component" value="Unassembled WGS sequence"/>
</dbReference>
<name>A0A059DX97_9PROT</name>
<sequence length="201" mass="22552">MANSLEFYFDYISPFSYVANAAVAQLAERIDVYVEFKPMFLGAVMQSTGNRPPGMVPAKGAYMMKDLLRCTSRYGLDFRMNPYFPMVNTRVLLRATCGLANNPAEQRRFMDSVFRHMWATETALKPDDESSVKVMCEAEGFEYSQVLAFAEDPANREAMQSNTDSAIARGAFGAPTFFVGDEMFFGHDRLDYAVEALKAQA</sequence>
<dbReference type="GO" id="GO:0004364">
    <property type="term" value="F:glutathione transferase activity"/>
    <property type="evidence" value="ECO:0007669"/>
    <property type="project" value="TreeGrafter"/>
</dbReference>
<dbReference type="EC" id="5.99.1.4" evidence="1"/>
<dbReference type="AlphaFoldDB" id="A0A059DX97"/>
<dbReference type="PANTHER" id="PTHR42943:SF2">
    <property type="entry name" value="GLUTATHIONE S-TRANSFERASE KAPPA 1"/>
    <property type="match status" value="1"/>
</dbReference>
<accession>A0A059DX97</accession>
<evidence type="ECO:0000256" key="2">
    <source>
        <dbReference type="PIRSR" id="PIRSR006386-1"/>
    </source>
</evidence>
<dbReference type="EMBL" id="AWFH01000062">
    <property type="protein sequence ID" value="KCZ58067.1"/>
    <property type="molecule type" value="Genomic_DNA"/>
</dbReference>
<dbReference type="InterPro" id="IPR051924">
    <property type="entry name" value="GST_Kappa/NadH"/>
</dbReference>
<dbReference type="PIRSF" id="PIRSF006386">
    <property type="entry name" value="HCCAis_GSTk"/>
    <property type="match status" value="1"/>
</dbReference>
<dbReference type="GO" id="GO:0004602">
    <property type="term" value="F:glutathione peroxidase activity"/>
    <property type="evidence" value="ECO:0007669"/>
    <property type="project" value="TreeGrafter"/>
</dbReference>
<dbReference type="eggNOG" id="COG3917">
    <property type="taxonomic scope" value="Bacteria"/>
</dbReference>
<dbReference type="PANTHER" id="PTHR42943">
    <property type="entry name" value="GLUTATHIONE S-TRANSFERASE KAPPA"/>
    <property type="match status" value="1"/>
</dbReference>
<evidence type="ECO:0000259" key="3">
    <source>
        <dbReference type="Pfam" id="PF01323"/>
    </source>
</evidence>
<feature type="domain" description="DSBA-like thioredoxin" evidence="3">
    <location>
        <begin position="5"/>
        <end position="197"/>
    </location>
</feature>
<evidence type="ECO:0000256" key="1">
    <source>
        <dbReference type="PIRNR" id="PIRNR006386"/>
    </source>
</evidence>
<comment type="caution">
    <text evidence="4">The sequence shown here is derived from an EMBL/GenBank/DDBJ whole genome shotgun (WGS) entry which is preliminary data.</text>
</comment>
<dbReference type="SUPFAM" id="SSF52833">
    <property type="entry name" value="Thioredoxin-like"/>
    <property type="match status" value="1"/>
</dbReference>
<reference evidence="4 5" key="1">
    <citation type="journal article" date="2014" name="Antonie Van Leeuwenhoek">
        <title>Hyphomonas beringensis sp. nov. and Hyphomonas chukchiensis sp. nov., isolated from surface seawater of the Bering Sea and Chukchi Sea.</title>
        <authorList>
            <person name="Li C."/>
            <person name="Lai Q."/>
            <person name="Li G."/>
            <person name="Dong C."/>
            <person name="Wang J."/>
            <person name="Liao Y."/>
            <person name="Shao Z."/>
        </authorList>
    </citation>
    <scope>NUCLEOTIDE SEQUENCE [LARGE SCALE GENOMIC DNA]</scope>
    <source>
        <strain evidence="4 5">22II1-22F38</strain>
    </source>
</reference>
<dbReference type="OrthoDB" id="5244108at2"/>
<evidence type="ECO:0000313" key="5">
    <source>
        <dbReference type="Proteomes" id="UP000024547"/>
    </source>
</evidence>
<dbReference type="RefSeq" id="WP_035555220.1">
    <property type="nucleotide sequence ID" value="NZ_AWFH01000062.1"/>
</dbReference>
<dbReference type="PATRIC" id="fig|1280948.3.peg.3361"/>
<proteinExistence type="inferred from homology"/>
<dbReference type="Pfam" id="PF01323">
    <property type="entry name" value="DSBA"/>
    <property type="match status" value="1"/>
</dbReference>
<dbReference type="InterPro" id="IPR014440">
    <property type="entry name" value="HCCAis_GSTk"/>
</dbReference>
<feature type="active site" description="Nucleophile" evidence="2">
    <location>
        <position position="13"/>
    </location>
</feature>
<comment type="catalytic activity">
    <reaction evidence="1">
        <text>2-hydroxychromene-2-carboxylate = (3E)-4-(2-hydroxyphenyl)-2-oxobut-3-enoate</text>
        <dbReference type="Rhea" id="RHEA:27401"/>
        <dbReference type="ChEBI" id="CHEBI:59350"/>
        <dbReference type="ChEBI" id="CHEBI:59353"/>
        <dbReference type="EC" id="5.99.1.4"/>
    </reaction>
</comment>
<keyword evidence="1" id="KW-0413">Isomerase</keyword>
<organism evidence="4 5">
    <name type="scientific">Hyphomonas atlantica</name>
    <dbReference type="NCBI Taxonomy" id="1280948"/>
    <lineage>
        <taxon>Bacteria</taxon>
        <taxon>Pseudomonadati</taxon>
        <taxon>Pseudomonadota</taxon>
        <taxon>Alphaproteobacteria</taxon>
        <taxon>Hyphomonadales</taxon>
        <taxon>Hyphomonadaceae</taxon>
        <taxon>Hyphomonas</taxon>
    </lineage>
</organism>
<gene>
    <name evidence="4" type="ORF">HY36_11205</name>
</gene>